<dbReference type="AlphaFoldDB" id="A0A5C3LK80"/>
<reference evidence="1 2" key="1">
    <citation type="journal article" date="2019" name="Nat. Ecol. Evol.">
        <title>Megaphylogeny resolves global patterns of mushroom evolution.</title>
        <authorList>
            <person name="Varga T."/>
            <person name="Krizsan K."/>
            <person name="Foldi C."/>
            <person name="Dima B."/>
            <person name="Sanchez-Garcia M."/>
            <person name="Sanchez-Ramirez S."/>
            <person name="Szollosi G.J."/>
            <person name="Szarkandi J.G."/>
            <person name="Papp V."/>
            <person name="Albert L."/>
            <person name="Andreopoulos W."/>
            <person name="Angelini C."/>
            <person name="Antonin V."/>
            <person name="Barry K.W."/>
            <person name="Bougher N.L."/>
            <person name="Buchanan P."/>
            <person name="Buyck B."/>
            <person name="Bense V."/>
            <person name="Catcheside P."/>
            <person name="Chovatia M."/>
            <person name="Cooper J."/>
            <person name="Damon W."/>
            <person name="Desjardin D."/>
            <person name="Finy P."/>
            <person name="Geml J."/>
            <person name="Haridas S."/>
            <person name="Hughes K."/>
            <person name="Justo A."/>
            <person name="Karasinski D."/>
            <person name="Kautmanova I."/>
            <person name="Kiss B."/>
            <person name="Kocsube S."/>
            <person name="Kotiranta H."/>
            <person name="LaButti K.M."/>
            <person name="Lechner B.E."/>
            <person name="Liimatainen K."/>
            <person name="Lipzen A."/>
            <person name="Lukacs Z."/>
            <person name="Mihaltcheva S."/>
            <person name="Morgado L.N."/>
            <person name="Niskanen T."/>
            <person name="Noordeloos M.E."/>
            <person name="Ohm R.A."/>
            <person name="Ortiz-Santana B."/>
            <person name="Ovrebo C."/>
            <person name="Racz N."/>
            <person name="Riley R."/>
            <person name="Savchenko A."/>
            <person name="Shiryaev A."/>
            <person name="Soop K."/>
            <person name="Spirin V."/>
            <person name="Szebenyi C."/>
            <person name="Tomsovsky M."/>
            <person name="Tulloss R.E."/>
            <person name="Uehling J."/>
            <person name="Grigoriev I.V."/>
            <person name="Vagvolgyi C."/>
            <person name="Papp T."/>
            <person name="Martin F.M."/>
            <person name="Miettinen O."/>
            <person name="Hibbett D.S."/>
            <person name="Nagy L.G."/>
        </authorList>
    </citation>
    <scope>NUCLEOTIDE SEQUENCE [LARGE SCALE GENOMIC DNA]</scope>
    <source>
        <strain evidence="1 2">CBS 166.37</strain>
    </source>
</reference>
<proteinExistence type="predicted"/>
<evidence type="ECO:0000313" key="1">
    <source>
        <dbReference type="EMBL" id="TFK33559.1"/>
    </source>
</evidence>
<keyword evidence="2" id="KW-1185">Reference proteome</keyword>
<dbReference type="Proteomes" id="UP000308652">
    <property type="component" value="Unassembled WGS sequence"/>
</dbReference>
<protein>
    <submittedName>
        <fullName evidence="1">Uncharacterized protein</fullName>
    </submittedName>
</protein>
<evidence type="ECO:0000313" key="2">
    <source>
        <dbReference type="Proteomes" id="UP000308652"/>
    </source>
</evidence>
<name>A0A5C3LK80_9AGAR</name>
<feature type="non-terminal residue" evidence="1">
    <location>
        <position position="1"/>
    </location>
</feature>
<organism evidence="1 2">
    <name type="scientific">Crucibulum laeve</name>
    <dbReference type="NCBI Taxonomy" id="68775"/>
    <lineage>
        <taxon>Eukaryota</taxon>
        <taxon>Fungi</taxon>
        <taxon>Dikarya</taxon>
        <taxon>Basidiomycota</taxon>
        <taxon>Agaricomycotina</taxon>
        <taxon>Agaricomycetes</taxon>
        <taxon>Agaricomycetidae</taxon>
        <taxon>Agaricales</taxon>
        <taxon>Agaricineae</taxon>
        <taxon>Nidulariaceae</taxon>
        <taxon>Crucibulum</taxon>
    </lineage>
</organism>
<accession>A0A5C3LK80</accession>
<dbReference type="EMBL" id="ML213646">
    <property type="protein sequence ID" value="TFK33559.1"/>
    <property type="molecule type" value="Genomic_DNA"/>
</dbReference>
<gene>
    <name evidence="1" type="ORF">BDQ12DRAFT_691011</name>
</gene>
<sequence>ICSNATFTAVVSVSMLKGVIAKWWLLSENLAATRNRIYGLYGTHKYGPYTVPSTDFRSSLRYGLRYGFHPYGCRIIRP</sequence>